<reference evidence="3" key="1">
    <citation type="journal article" date="2019" name="Int. J. Syst. Evol. Microbiol.">
        <title>The Global Catalogue of Microorganisms (GCM) 10K type strain sequencing project: providing services to taxonomists for standard genome sequencing and annotation.</title>
        <authorList>
            <consortium name="The Broad Institute Genomics Platform"/>
            <consortium name="The Broad Institute Genome Sequencing Center for Infectious Disease"/>
            <person name="Wu L."/>
            <person name="Ma J."/>
        </authorList>
    </citation>
    <scope>NUCLEOTIDE SEQUENCE [LARGE SCALE GENOMIC DNA]</scope>
    <source>
        <strain evidence="3">CCUG 63369</strain>
    </source>
</reference>
<dbReference type="Proteomes" id="UP001596956">
    <property type="component" value="Unassembled WGS sequence"/>
</dbReference>
<comment type="caution">
    <text evidence="2">The sequence shown here is derived from an EMBL/GenBank/DDBJ whole genome shotgun (WGS) entry which is preliminary data.</text>
</comment>
<evidence type="ECO:0000256" key="1">
    <source>
        <dbReference type="SAM" id="MobiDB-lite"/>
    </source>
</evidence>
<gene>
    <name evidence="2" type="ORF">ACFQZU_05775</name>
</gene>
<dbReference type="EMBL" id="JBHTHR010000104">
    <property type="protein sequence ID" value="MFD0800827.1"/>
    <property type="molecule type" value="Genomic_DNA"/>
</dbReference>
<accession>A0ABW3BBY4</accession>
<keyword evidence="3" id="KW-1185">Reference proteome</keyword>
<feature type="region of interest" description="Disordered" evidence="1">
    <location>
        <begin position="134"/>
        <end position="153"/>
    </location>
</feature>
<evidence type="ECO:0000313" key="2">
    <source>
        <dbReference type="EMBL" id="MFD0800827.1"/>
    </source>
</evidence>
<organism evidence="2 3">
    <name type="scientific">Streptomonospora algeriensis</name>
    <dbReference type="NCBI Taxonomy" id="995084"/>
    <lineage>
        <taxon>Bacteria</taxon>
        <taxon>Bacillati</taxon>
        <taxon>Actinomycetota</taxon>
        <taxon>Actinomycetes</taxon>
        <taxon>Streptosporangiales</taxon>
        <taxon>Nocardiopsidaceae</taxon>
        <taxon>Streptomonospora</taxon>
    </lineage>
</organism>
<name>A0ABW3BBY4_9ACTN</name>
<protein>
    <submittedName>
        <fullName evidence="2">Uncharacterized protein</fullName>
    </submittedName>
</protein>
<evidence type="ECO:0000313" key="3">
    <source>
        <dbReference type="Proteomes" id="UP001596956"/>
    </source>
</evidence>
<proteinExistence type="predicted"/>
<sequence length="236" mass="25771">MDRIAVADGNDNPTVLSAEAAGMLTGILDADDEGFTVPAFATRAVARIRQRVDAVRGSARSVPRVDATGQRSAACDRCEQPFNHDDPRFDGSARYRATPWCRRCVDRCHEGGADHKCPICTPPRAAESDTVRSAYDPTRTPADGTAVVEDSEPTAEEYRRTLVAILEAIDLPFGATVGDEECRAEVVSHRAIQTVVHLRALLEESDPRDRAVTLAHLRDRLSDYPVNYRTHGGESS</sequence>